<keyword evidence="3" id="KW-1185">Reference proteome</keyword>
<evidence type="ECO:0000256" key="1">
    <source>
        <dbReference type="SAM" id="MobiDB-lite"/>
    </source>
</evidence>
<feature type="compositionally biased region" description="Low complexity" evidence="1">
    <location>
        <begin position="52"/>
        <end position="62"/>
    </location>
</feature>
<evidence type="ECO:0008006" key="4">
    <source>
        <dbReference type="Google" id="ProtNLM"/>
    </source>
</evidence>
<proteinExistence type="predicted"/>
<feature type="compositionally biased region" description="Polar residues" evidence="1">
    <location>
        <begin position="30"/>
        <end position="44"/>
    </location>
</feature>
<comment type="caution">
    <text evidence="2">The sequence shown here is derived from an EMBL/GenBank/DDBJ whole genome shotgun (WGS) entry which is preliminary data.</text>
</comment>
<organism evidence="2 3">
    <name type="scientific">Aspergillus pseudoustus</name>
    <dbReference type="NCBI Taxonomy" id="1810923"/>
    <lineage>
        <taxon>Eukaryota</taxon>
        <taxon>Fungi</taxon>
        <taxon>Dikarya</taxon>
        <taxon>Ascomycota</taxon>
        <taxon>Pezizomycotina</taxon>
        <taxon>Eurotiomycetes</taxon>
        <taxon>Eurotiomycetidae</taxon>
        <taxon>Eurotiales</taxon>
        <taxon>Aspergillaceae</taxon>
        <taxon>Aspergillus</taxon>
        <taxon>Aspergillus subgen. Nidulantes</taxon>
    </lineage>
</organism>
<sequence length="336" mass="37312">MTNKSKKKKKAQNQKKFISNTREQPRGSEVENSISGITKGTESSPHIEDPQPVKLPLQQQPVSEVAQDPEKQHLTVANSPKEGSFRRRIRALTGGSNRSSTAENRQSWESKSSSTKSSRKSPKRKKSEDASPTPGVLRYIRSPHDYMFIDLDYLEAMNNGLNSGLPDGENGEDGQFDGKPPAEPAKCASLAELILYVRRVTGTEIKPISLTDPKVRRRHGDARAWNHRNLWCISCYGTCPRCSKATCCLREEALVKVHDGSLGGEDLEKAKRLVKIIEFLGPHAKDATTFSQCSPPDGCGCHVCSNCCGVCPNEICRDVQCVMCKDDPWDNCDWHE</sequence>
<accession>A0ABR4JQA9</accession>
<reference evidence="2 3" key="1">
    <citation type="submission" date="2024-07" db="EMBL/GenBank/DDBJ databases">
        <title>Section-level genome sequencing and comparative genomics of Aspergillus sections Usti and Cavernicolus.</title>
        <authorList>
            <consortium name="Lawrence Berkeley National Laboratory"/>
            <person name="Nybo J.L."/>
            <person name="Vesth T.C."/>
            <person name="Theobald S."/>
            <person name="Frisvad J.C."/>
            <person name="Larsen T.O."/>
            <person name="Kjaerboelling I."/>
            <person name="Rothschild-Mancinelli K."/>
            <person name="Lyhne E.K."/>
            <person name="Kogle M.E."/>
            <person name="Barry K."/>
            <person name="Clum A."/>
            <person name="Na H."/>
            <person name="Ledsgaard L."/>
            <person name="Lin J."/>
            <person name="Lipzen A."/>
            <person name="Kuo A."/>
            <person name="Riley R."/>
            <person name="Mondo S."/>
            <person name="Labutti K."/>
            <person name="Haridas S."/>
            <person name="Pangalinan J."/>
            <person name="Salamov A.A."/>
            <person name="Simmons B.A."/>
            <person name="Magnuson J.K."/>
            <person name="Chen J."/>
            <person name="Drula E."/>
            <person name="Henrissat B."/>
            <person name="Wiebenga A."/>
            <person name="Lubbers R.J."/>
            <person name="Gomes A.C."/>
            <person name="Makela M.R."/>
            <person name="Stajich J."/>
            <person name="Grigoriev I.V."/>
            <person name="Mortensen U.H."/>
            <person name="De Vries R.P."/>
            <person name="Baker S.E."/>
            <person name="Andersen M.R."/>
        </authorList>
    </citation>
    <scope>NUCLEOTIDE SEQUENCE [LARGE SCALE GENOMIC DNA]</scope>
    <source>
        <strain evidence="2 3">CBS 123904</strain>
    </source>
</reference>
<feature type="compositionally biased region" description="Basic residues" evidence="1">
    <location>
        <begin position="1"/>
        <end position="13"/>
    </location>
</feature>
<dbReference type="Proteomes" id="UP001610446">
    <property type="component" value="Unassembled WGS sequence"/>
</dbReference>
<feature type="compositionally biased region" description="Polar residues" evidence="1">
    <location>
        <begin position="94"/>
        <end position="109"/>
    </location>
</feature>
<evidence type="ECO:0000313" key="3">
    <source>
        <dbReference type="Proteomes" id="UP001610446"/>
    </source>
</evidence>
<feature type="region of interest" description="Disordered" evidence="1">
    <location>
        <begin position="1"/>
        <end position="136"/>
    </location>
</feature>
<dbReference type="EMBL" id="JBFXLU010000101">
    <property type="protein sequence ID" value="KAL2842211.1"/>
    <property type="molecule type" value="Genomic_DNA"/>
</dbReference>
<name>A0ABR4JQA9_9EURO</name>
<evidence type="ECO:0000313" key="2">
    <source>
        <dbReference type="EMBL" id="KAL2842211.1"/>
    </source>
</evidence>
<gene>
    <name evidence="2" type="ORF">BJY01DRAFT_249161</name>
</gene>
<protein>
    <recommendedName>
        <fullName evidence="4">4Fe-4S ferredoxin-type domain-containing protein</fullName>
    </recommendedName>
</protein>